<keyword evidence="7" id="KW-0399">Innate immunity</keyword>
<evidence type="ECO:0000256" key="2">
    <source>
        <dbReference type="ARBA" id="ARBA00004572"/>
    </source>
</evidence>
<dbReference type="GO" id="GO:1900227">
    <property type="term" value="P:positive regulation of NLRP3 inflammasome complex assembly"/>
    <property type="evidence" value="ECO:0007669"/>
    <property type="project" value="UniProtKB-ARBA"/>
</dbReference>
<evidence type="ECO:0000256" key="10">
    <source>
        <dbReference type="ARBA" id="ARBA00022843"/>
    </source>
</evidence>
<feature type="compositionally biased region" description="Low complexity" evidence="22">
    <location>
        <begin position="125"/>
        <end position="163"/>
    </location>
</feature>
<organism evidence="25 26">
    <name type="scientific">Monopterus albus</name>
    <name type="common">Swamp eel</name>
    <dbReference type="NCBI Taxonomy" id="43700"/>
    <lineage>
        <taxon>Eukaryota</taxon>
        <taxon>Metazoa</taxon>
        <taxon>Chordata</taxon>
        <taxon>Craniata</taxon>
        <taxon>Vertebrata</taxon>
        <taxon>Euteleostomi</taxon>
        <taxon>Actinopterygii</taxon>
        <taxon>Neopterygii</taxon>
        <taxon>Teleostei</taxon>
        <taxon>Neoteleostei</taxon>
        <taxon>Acanthomorphata</taxon>
        <taxon>Anabantaria</taxon>
        <taxon>Synbranchiformes</taxon>
        <taxon>Synbranchidae</taxon>
        <taxon>Monopterus</taxon>
    </lineage>
</organism>
<keyword evidence="15 23" id="KW-0472">Membrane</keyword>
<evidence type="ECO:0000313" key="26">
    <source>
        <dbReference type="Proteomes" id="UP000261600"/>
    </source>
</evidence>
<feature type="compositionally biased region" description="Low complexity" evidence="22">
    <location>
        <begin position="184"/>
        <end position="194"/>
    </location>
</feature>
<evidence type="ECO:0000256" key="16">
    <source>
        <dbReference type="ARBA" id="ARBA00023139"/>
    </source>
</evidence>
<protein>
    <recommendedName>
        <fullName evidence="19">Mitochondrial antiviral-signaling protein</fullName>
    </recommendedName>
    <alternativeName>
        <fullName evidence="20">Interferon beta promoter stimulator protein 1</fullName>
    </alternativeName>
    <alternativeName>
        <fullName evidence="21">Virus-induced-signaling adapter</fullName>
    </alternativeName>
</protein>
<dbReference type="GeneID" id="109962482"/>
<evidence type="ECO:0000256" key="22">
    <source>
        <dbReference type="SAM" id="MobiDB-lite"/>
    </source>
</evidence>
<feature type="domain" description="Caspase recruitment" evidence="24">
    <location>
        <begin position="5"/>
        <end position="92"/>
    </location>
</feature>
<evidence type="ECO:0000259" key="24">
    <source>
        <dbReference type="Pfam" id="PF16739"/>
    </source>
</evidence>
<dbReference type="GO" id="GO:0032727">
    <property type="term" value="P:positive regulation of interferon-alpha production"/>
    <property type="evidence" value="ECO:0007669"/>
    <property type="project" value="UniProtKB-ARBA"/>
</dbReference>
<keyword evidence="11" id="KW-0391">Immunity</keyword>
<dbReference type="RefSeq" id="XP_020459889.1">
    <property type="nucleotide sequence ID" value="XM_020604233.1"/>
</dbReference>
<keyword evidence="16" id="KW-0564">Palmitate</keyword>
<feature type="region of interest" description="Disordered" evidence="22">
    <location>
        <begin position="498"/>
        <end position="532"/>
    </location>
</feature>
<keyword evidence="3" id="KW-0488">Methylation</keyword>
<reference evidence="25" key="1">
    <citation type="submission" date="2025-08" db="UniProtKB">
        <authorList>
            <consortium name="Ensembl"/>
        </authorList>
    </citation>
    <scope>IDENTIFICATION</scope>
</reference>
<reference evidence="25" key="2">
    <citation type="submission" date="2025-09" db="UniProtKB">
        <authorList>
            <consortium name="Ensembl"/>
        </authorList>
    </citation>
    <scope>IDENTIFICATION</scope>
</reference>
<evidence type="ECO:0000256" key="5">
    <source>
        <dbReference type="ARBA" id="ARBA00022553"/>
    </source>
</evidence>
<dbReference type="FunFam" id="1.10.533.10:FF:000063">
    <property type="entry name" value="Mitochondrial antiviral-signaling protein"/>
    <property type="match status" value="1"/>
</dbReference>
<dbReference type="GO" id="GO:0070585">
    <property type="term" value="P:protein localization to mitochondrion"/>
    <property type="evidence" value="ECO:0007669"/>
    <property type="project" value="UniProtKB-ARBA"/>
</dbReference>
<evidence type="ECO:0000256" key="11">
    <source>
        <dbReference type="ARBA" id="ARBA00022859"/>
    </source>
</evidence>
<keyword evidence="9" id="KW-1000">Mitochondrion outer membrane</keyword>
<keyword evidence="5" id="KW-0597">Phosphoprotein</keyword>
<feature type="compositionally biased region" description="Polar residues" evidence="22">
    <location>
        <begin position="498"/>
        <end position="512"/>
    </location>
</feature>
<keyword evidence="14" id="KW-0496">Mitochondrion</keyword>
<dbReference type="GO" id="GO:0032755">
    <property type="term" value="P:positive regulation of interleukin-6 production"/>
    <property type="evidence" value="ECO:0007669"/>
    <property type="project" value="UniProtKB-ARBA"/>
</dbReference>
<dbReference type="STRING" id="43700.ENSMALP00000003458"/>
<feature type="compositionally biased region" description="Low complexity" evidence="22">
    <location>
        <begin position="514"/>
        <end position="524"/>
    </location>
</feature>
<evidence type="ECO:0000256" key="13">
    <source>
        <dbReference type="ARBA" id="ARBA00023118"/>
    </source>
</evidence>
<evidence type="ECO:0000256" key="3">
    <source>
        <dbReference type="ARBA" id="ARBA00022481"/>
    </source>
</evidence>
<dbReference type="Proteomes" id="UP000261600">
    <property type="component" value="Unplaced"/>
</dbReference>
<dbReference type="GO" id="GO:1900063">
    <property type="term" value="P:regulation of peroxisome organization"/>
    <property type="evidence" value="ECO:0007669"/>
    <property type="project" value="UniProtKB-ARBA"/>
</dbReference>
<dbReference type="AlphaFoldDB" id="A0A3Q3IGG5"/>
<dbReference type="GO" id="GO:0005777">
    <property type="term" value="C:peroxisome"/>
    <property type="evidence" value="ECO:0007669"/>
    <property type="project" value="UniProtKB-SubCell"/>
</dbReference>
<dbReference type="Gene3D" id="1.10.533.10">
    <property type="entry name" value="Death Domain, Fas"/>
    <property type="match status" value="1"/>
</dbReference>
<keyword evidence="6" id="KW-0945">Host-virus interaction</keyword>
<dbReference type="Pfam" id="PF16739">
    <property type="entry name" value="CARD_2"/>
    <property type="match status" value="1"/>
</dbReference>
<evidence type="ECO:0000256" key="8">
    <source>
        <dbReference type="ARBA" id="ARBA00022692"/>
    </source>
</evidence>
<evidence type="ECO:0000313" key="25">
    <source>
        <dbReference type="Ensembl" id="ENSMALP00000003458.1"/>
    </source>
</evidence>
<evidence type="ECO:0000256" key="4">
    <source>
        <dbReference type="ARBA" id="ARBA00022499"/>
    </source>
</evidence>
<evidence type="ECO:0000256" key="20">
    <source>
        <dbReference type="ARBA" id="ARBA00082620"/>
    </source>
</evidence>
<dbReference type="GO" id="GO:0002230">
    <property type="term" value="P:positive regulation of defense response to virus by host"/>
    <property type="evidence" value="ECO:0007669"/>
    <property type="project" value="UniProtKB-ARBA"/>
</dbReference>
<feature type="compositionally biased region" description="Basic and acidic residues" evidence="22">
    <location>
        <begin position="302"/>
        <end position="311"/>
    </location>
</feature>
<dbReference type="InterPro" id="IPR011029">
    <property type="entry name" value="DEATH-like_dom_sf"/>
</dbReference>
<evidence type="ECO:0000256" key="21">
    <source>
        <dbReference type="ARBA" id="ARBA00083233"/>
    </source>
</evidence>
<keyword evidence="10" id="KW-0832">Ubl conjugation</keyword>
<evidence type="ECO:0000256" key="6">
    <source>
        <dbReference type="ARBA" id="ARBA00022581"/>
    </source>
</evidence>
<dbReference type="GO" id="GO:0045087">
    <property type="term" value="P:innate immune response"/>
    <property type="evidence" value="ECO:0007669"/>
    <property type="project" value="UniProtKB-KW"/>
</dbReference>
<dbReference type="GO" id="GO:0051607">
    <property type="term" value="P:defense response to virus"/>
    <property type="evidence" value="ECO:0007669"/>
    <property type="project" value="UniProtKB-KW"/>
</dbReference>
<dbReference type="GO" id="GO:0032728">
    <property type="term" value="P:positive regulation of interferon-beta production"/>
    <property type="evidence" value="ECO:0007669"/>
    <property type="project" value="UniProtKB-ARBA"/>
</dbReference>
<dbReference type="GO" id="GO:0002753">
    <property type="term" value="P:cytoplasmic pattern recognition receptor signaling pathway"/>
    <property type="evidence" value="ECO:0007669"/>
    <property type="project" value="UniProtKB-ARBA"/>
</dbReference>
<sequence length="565" mass="60425">MFARDKLYNGYLRRNLPTIVSTVKVREIVVHLPCLTDHDRETIEAKREINGNHDAMMLLLDCLKRRENWPEQFIQALEECEHTTIAADIRAEYNSLRGINNLNPGAGVVNVQVHPAPSAPPAPVALPAEASAPPQPAAQASPPLENAVQPQAAQSSAAQVPKAVSPPEPPQSAQIDVAPPPSTLPLSPETLHTPARTPPPVPKRELFAHQEPEENSESDIQDVSGDTGVSPNQVSAGSSQVSISSVSINPLSRPESLQTATTSAEDRPPQSSSQTQANSHLTSGSSKFTVTPKKPPVQDTRPPMEKVHVLEPDETSEPPATQVVENSRQRETAAAASPLPAAAVVGASHFDMYLSKPGQLVSVPPQDHTVYSTSELCALPAHGSLVEPYSGSSERLEISEAALNTVTSVQVPAVFTVSGLPCQENGVALDYYEPEENQYESPCHSFGIQDVRMNVGQVSEEPSILNLDGQPTAPQDQIVNAEAAKEFCCASPSSATTADTVSSLNTHSSENYHPSEPAPAEVSPEPLPDSEGSIASRMLRTNQKYILITAGVSALVLLSVWRFRK</sequence>
<evidence type="ECO:0000256" key="9">
    <source>
        <dbReference type="ARBA" id="ARBA00022787"/>
    </source>
</evidence>
<evidence type="ECO:0000256" key="1">
    <source>
        <dbReference type="ARBA" id="ARBA00004275"/>
    </source>
</evidence>
<evidence type="ECO:0000256" key="12">
    <source>
        <dbReference type="ARBA" id="ARBA00022989"/>
    </source>
</evidence>
<keyword evidence="17" id="KW-0576">Peroxisome</keyword>
<keyword evidence="18" id="KW-0449">Lipoprotein</keyword>
<evidence type="ECO:0000256" key="14">
    <source>
        <dbReference type="ARBA" id="ARBA00023128"/>
    </source>
</evidence>
<dbReference type="GO" id="GO:0045071">
    <property type="term" value="P:negative regulation of viral genome replication"/>
    <property type="evidence" value="ECO:0007669"/>
    <property type="project" value="UniProtKB-ARBA"/>
</dbReference>
<evidence type="ECO:0000256" key="15">
    <source>
        <dbReference type="ARBA" id="ARBA00023136"/>
    </source>
</evidence>
<proteinExistence type="predicted"/>
<feature type="compositionally biased region" description="Low complexity" evidence="22">
    <location>
        <begin position="233"/>
        <end position="248"/>
    </location>
</feature>
<keyword evidence="26" id="KW-1185">Reference proteome</keyword>
<dbReference type="GO" id="GO:0035591">
    <property type="term" value="F:signaling adaptor activity"/>
    <property type="evidence" value="ECO:0007669"/>
    <property type="project" value="UniProtKB-ARBA"/>
</dbReference>
<comment type="subcellular location">
    <subcellularLocation>
        <location evidence="2">Mitochondrion outer membrane</location>
        <topology evidence="2">Single-pass membrane protein</topology>
    </subcellularLocation>
    <subcellularLocation>
        <location evidence="1">Peroxisome</location>
    </subcellularLocation>
</comment>
<dbReference type="GO" id="GO:0005741">
    <property type="term" value="C:mitochondrial outer membrane"/>
    <property type="evidence" value="ECO:0007669"/>
    <property type="project" value="UniProtKB-SubCell"/>
</dbReference>
<keyword evidence="12 23" id="KW-1133">Transmembrane helix</keyword>
<dbReference type="InterPro" id="IPR031964">
    <property type="entry name" value="CARD_dom"/>
</dbReference>
<evidence type="ECO:0000256" key="18">
    <source>
        <dbReference type="ARBA" id="ARBA00023288"/>
    </source>
</evidence>
<accession>A0A3Q3IGG5</accession>
<feature type="region of interest" description="Disordered" evidence="22">
    <location>
        <begin position="120"/>
        <end position="334"/>
    </location>
</feature>
<feature type="compositionally biased region" description="Basic and acidic residues" evidence="22">
    <location>
        <begin position="202"/>
        <end position="212"/>
    </location>
</feature>
<keyword evidence="8 23" id="KW-0812">Transmembrane</keyword>
<evidence type="ECO:0000256" key="19">
    <source>
        <dbReference type="ARBA" id="ARBA00071084"/>
    </source>
</evidence>
<evidence type="ECO:0000256" key="23">
    <source>
        <dbReference type="SAM" id="Phobius"/>
    </source>
</evidence>
<feature type="transmembrane region" description="Helical" evidence="23">
    <location>
        <begin position="545"/>
        <end position="563"/>
    </location>
</feature>
<dbReference type="Ensembl" id="ENSMALT00000003550.1">
    <property type="protein sequence ID" value="ENSMALP00000003458.1"/>
    <property type="gene ID" value="ENSMALG00000002536.1"/>
</dbReference>
<evidence type="ECO:0000256" key="7">
    <source>
        <dbReference type="ARBA" id="ARBA00022588"/>
    </source>
</evidence>
<dbReference type="CTD" id="57506"/>
<feature type="compositionally biased region" description="Polar residues" evidence="22">
    <location>
        <begin position="255"/>
        <end position="289"/>
    </location>
</feature>
<evidence type="ECO:0000256" key="17">
    <source>
        <dbReference type="ARBA" id="ARBA00023140"/>
    </source>
</evidence>
<keyword evidence="13" id="KW-0051">Antiviral defense</keyword>
<name>A0A3Q3IGG5_MONAL</name>
<dbReference type="RefSeq" id="XP_020459890.1">
    <property type="nucleotide sequence ID" value="XM_020604234.1"/>
</dbReference>
<keyword evidence="4" id="KW-1017">Isopeptide bond</keyword>